<evidence type="ECO:0000313" key="3">
    <source>
        <dbReference type="EMBL" id="RFU86213.1"/>
    </source>
</evidence>
<dbReference type="InterPro" id="IPR052016">
    <property type="entry name" value="Bact_Sigma-Reg"/>
</dbReference>
<dbReference type="Pfam" id="PF07228">
    <property type="entry name" value="SpoIIE"/>
    <property type="match status" value="1"/>
</dbReference>
<evidence type="ECO:0000313" key="4">
    <source>
        <dbReference type="Proteomes" id="UP000263094"/>
    </source>
</evidence>
<feature type="domain" description="PPM-type phosphatase" evidence="2">
    <location>
        <begin position="176"/>
        <end position="383"/>
    </location>
</feature>
<name>A0A372M6Z3_9ACTN</name>
<dbReference type="Proteomes" id="UP000263094">
    <property type="component" value="Unassembled WGS sequence"/>
</dbReference>
<organism evidence="3 4">
    <name type="scientific">Streptomyces triticagri</name>
    <dbReference type="NCBI Taxonomy" id="2293568"/>
    <lineage>
        <taxon>Bacteria</taxon>
        <taxon>Bacillati</taxon>
        <taxon>Actinomycetota</taxon>
        <taxon>Actinomycetes</taxon>
        <taxon>Kitasatosporales</taxon>
        <taxon>Streptomycetaceae</taxon>
        <taxon>Streptomyces</taxon>
    </lineage>
</organism>
<dbReference type="Gene3D" id="3.60.40.10">
    <property type="entry name" value="PPM-type phosphatase domain"/>
    <property type="match status" value="1"/>
</dbReference>
<keyword evidence="1" id="KW-0378">Hydrolase</keyword>
<dbReference type="PANTHER" id="PTHR43156:SF2">
    <property type="entry name" value="STAGE II SPORULATION PROTEIN E"/>
    <property type="match status" value="1"/>
</dbReference>
<dbReference type="OrthoDB" id="3280057at2"/>
<dbReference type="SUPFAM" id="SSF81606">
    <property type="entry name" value="PP2C-like"/>
    <property type="match status" value="1"/>
</dbReference>
<dbReference type="AlphaFoldDB" id="A0A372M6Z3"/>
<reference evidence="3 4" key="1">
    <citation type="submission" date="2018-08" db="EMBL/GenBank/DDBJ databases">
        <title>Isolation, diversity and antifungal activity of Actinobacteria from wheat.</title>
        <authorList>
            <person name="Han C."/>
        </authorList>
    </citation>
    <scope>NUCLEOTIDE SEQUENCE [LARGE SCALE GENOMIC DNA]</scope>
    <source>
        <strain evidence="3 4">NEAU-YY421</strain>
    </source>
</reference>
<dbReference type="SUPFAM" id="SSF55781">
    <property type="entry name" value="GAF domain-like"/>
    <property type="match status" value="1"/>
</dbReference>
<dbReference type="GO" id="GO:0016791">
    <property type="term" value="F:phosphatase activity"/>
    <property type="evidence" value="ECO:0007669"/>
    <property type="project" value="TreeGrafter"/>
</dbReference>
<dbReference type="InterPro" id="IPR036457">
    <property type="entry name" value="PPM-type-like_dom_sf"/>
</dbReference>
<evidence type="ECO:0000256" key="1">
    <source>
        <dbReference type="ARBA" id="ARBA00022801"/>
    </source>
</evidence>
<dbReference type="PANTHER" id="PTHR43156">
    <property type="entry name" value="STAGE II SPORULATION PROTEIN E-RELATED"/>
    <property type="match status" value="1"/>
</dbReference>
<dbReference type="SMART" id="SM00331">
    <property type="entry name" value="PP2C_SIG"/>
    <property type="match status" value="1"/>
</dbReference>
<dbReference type="EMBL" id="QUAK01000075">
    <property type="protein sequence ID" value="RFU86213.1"/>
    <property type="molecule type" value="Genomic_DNA"/>
</dbReference>
<comment type="caution">
    <text evidence="3">The sequence shown here is derived from an EMBL/GenBank/DDBJ whole genome shotgun (WGS) entry which is preliminary data.</text>
</comment>
<gene>
    <name evidence="3" type="ORF">DY218_13400</name>
</gene>
<dbReference type="InterPro" id="IPR001932">
    <property type="entry name" value="PPM-type_phosphatase-like_dom"/>
</dbReference>
<keyword evidence="4" id="KW-1185">Reference proteome</keyword>
<proteinExistence type="predicted"/>
<accession>A0A372M6Z3</accession>
<protein>
    <submittedName>
        <fullName evidence="3">Serine/threonine-protein phosphatase</fullName>
    </submittedName>
</protein>
<evidence type="ECO:0000259" key="2">
    <source>
        <dbReference type="SMART" id="SM00331"/>
    </source>
</evidence>
<sequence length="406" mass="44341">MTVEELMEAIEQAPPVDTVAVVARLLAEQLDARDVCFLTTELGGETLWRFPARRPKRDDRQNPIQAVDNIYDTVMREQKLHVTASPPDEGRPTGQRVVAPVTVRGDAIGVLELITPDRPSPVEQHRIEQAAHALAYVVTANRRFTDLYERGRRSARPTLAAEIQQNLLPDALTFEAGQVTVAGGLEPAGDIAGDTFDYSLDEHTLHVSITDAMGHNEPAALLATLAVGALRQTRRAGASLVEQAHAAHEAVLEHGFDGSVTGQLLRVDLRTGRALLVNAGHPWPLRLRDGRVAEVELDVDLPFGTSCPGRYRTQELDLQPGDRLVLLTDGMIERNTTSFDLPTVIARDAHLHAREATRYMTRDLRKATHGHLLDDATVVCLDWHGPGSSRRTSVAGAHPVGPPQSS</sequence>